<dbReference type="AlphaFoldDB" id="A0AAQ4DKE2"/>
<dbReference type="EMBL" id="JARKHS020029678">
    <property type="protein sequence ID" value="KAK8762932.1"/>
    <property type="molecule type" value="Genomic_DNA"/>
</dbReference>
<proteinExistence type="predicted"/>
<dbReference type="Gene3D" id="3.80.10.10">
    <property type="entry name" value="Ribonuclease Inhibitor"/>
    <property type="match status" value="1"/>
</dbReference>
<reference evidence="1 2" key="1">
    <citation type="journal article" date="2023" name="Arcadia Sci">
        <title>De novo assembly of a long-read Amblyomma americanum tick genome.</title>
        <authorList>
            <person name="Chou S."/>
            <person name="Poskanzer K.E."/>
            <person name="Rollins M."/>
            <person name="Thuy-Boun P.S."/>
        </authorList>
    </citation>
    <scope>NUCLEOTIDE SEQUENCE [LARGE SCALE GENOMIC DNA]</scope>
    <source>
        <strain evidence="1">F_SG_1</strain>
        <tissue evidence="1">Salivary glands</tissue>
    </source>
</reference>
<dbReference type="SUPFAM" id="SSF52047">
    <property type="entry name" value="RNI-like"/>
    <property type="match status" value="1"/>
</dbReference>
<dbReference type="Proteomes" id="UP001321473">
    <property type="component" value="Unassembled WGS sequence"/>
</dbReference>
<accession>A0AAQ4DKE2</accession>
<protein>
    <submittedName>
        <fullName evidence="1">Uncharacterized protein</fullName>
    </submittedName>
</protein>
<keyword evidence="2" id="KW-1185">Reference proteome</keyword>
<organism evidence="1 2">
    <name type="scientific">Amblyomma americanum</name>
    <name type="common">Lone star tick</name>
    <dbReference type="NCBI Taxonomy" id="6943"/>
    <lineage>
        <taxon>Eukaryota</taxon>
        <taxon>Metazoa</taxon>
        <taxon>Ecdysozoa</taxon>
        <taxon>Arthropoda</taxon>
        <taxon>Chelicerata</taxon>
        <taxon>Arachnida</taxon>
        <taxon>Acari</taxon>
        <taxon>Parasitiformes</taxon>
        <taxon>Ixodida</taxon>
        <taxon>Ixodoidea</taxon>
        <taxon>Ixodidae</taxon>
        <taxon>Amblyomminae</taxon>
        <taxon>Amblyomma</taxon>
    </lineage>
</organism>
<name>A0AAQ4DKE2_AMBAM</name>
<sequence length="492" mass="54945">MTATDVMRELGDPDKLCGLEDHIVLKFTEPWQPSRMTASAELPTGLHFEDGGLRITATAESFVKNCGIICQRRVVAALFAGCAELRSCGPLASAARKVLSSAETLVIVHNRDYVVNLVDWFRSVEVLVLHHDLKRQALPEGWKMPEGPSLPQLKRLIGNTPGLGLGNLYMLPATIYALACGCPQLYEVQTSMHEVLDPMNTLLDTMLTLNPPLLTSPSLVLGMCMERLDGRTFTPRACDITPFLMTRARENFRGVRRLEVCTWRLDSVPVIRRFTDVTDLTLSYVAGSAIPFWRLYEDVLMQLRLEHLTLRFISDIRLWTIARNWPDLQSLSLVECSVANEQQEILRGSLQSLVSLRLCFSENGAEVEKRAVNMLLNATTQLATLRLEGAVLCALFLDRCSMGPFPSLQHLTLATDKPLPGLGLTGDDLQCLVGALPSLRYAATDSYDLRLFFQHYMPAVMTGWCHCTTCAAEFPRLDDDQKTVWNNMNAKV</sequence>
<dbReference type="InterPro" id="IPR032675">
    <property type="entry name" value="LRR_dom_sf"/>
</dbReference>
<evidence type="ECO:0000313" key="1">
    <source>
        <dbReference type="EMBL" id="KAK8762932.1"/>
    </source>
</evidence>
<evidence type="ECO:0000313" key="2">
    <source>
        <dbReference type="Proteomes" id="UP001321473"/>
    </source>
</evidence>
<comment type="caution">
    <text evidence="1">The sequence shown here is derived from an EMBL/GenBank/DDBJ whole genome shotgun (WGS) entry which is preliminary data.</text>
</comment>
<gene>
    <name evidence="1" type="ORF">V5799_034458</name>
</gene>